<name>A0ACC2LRG5_PERAE</name>
<accession>A0ACC2LRG5</accession>
<organism evidence="1 2">
    <name type="scientific">Persea americana</name>
    <name type="common">Avocado</name>
    <dbReference type="NCBI Taxonomy" id="3435"/>
    <lineage>
        <taxon>Eukaryota</taxon>
        <taxon>Viridiplantae</taxon>
        <taxon>Streptophyta</taxon>
        <taxon>Embryophyta</taxon>
        <taxon>Tracheophyta</taxon>
        <taxon>Spermatophyta</taxon>
        <taxon>Magnoliopsida</taxon>
        <taxon>Magnoliidae</taxon>
        <taxon>Laurales</taxon>
        <taxon>Lauraceae</taxon>
        <taxon>Persea</taxon>
    </lineage>
</organism>
<keyword evidence="2" id="KW-1185">Reference proteome</keyword>
<comment type="caution">
    <text evidence="1">The sequence shown here is derived from an EMBL/GenBank/DDBJ whole genome shotgun (WGS) entry which is preliminary data.</text>
</comment>
<sequence length="80" mass="8472">MPINQSMVFVSQKQGGHNGGRGKGGYNGGRGRGVYNSQYSSRGRGFSTVGQNQGFRPVQPNGNGSQQQYTAPSALIQQPV</sequence>
<dbReference type="EMBL" id="CM056811">
    <property type="protein sequence ID" value="KAJ8635639.1"/>
    <property type="molecule type" value="Genomic_DNA"/>
</dbReference>
<protein>
    <submittedName>
        <fullName evidence="1">Uncharacterized protein</fullName>
    </submittedName>
</protein>
<reference evidence="1 2" key="1">
    <citation type="journal article" date="2022" name="Hortic Res">
        <title>A haplotype resolved chromosomal level avocado genome allows analysis of novel avocado genes.</title>
        <authorList>
            <person name="Nath O."/>
            <person name="Fletcher S.J."/>
            <person name="Hayward A."/>
            <person name="Shaw L.M."/>
            <person name="Masouleh A.K."/>
            <person name="Furtado A."/>
            <person name="Henry R.J."/>
            <person name="Mitter N."/>
        </authorList>
    </citation>
    <scope>NUCLEOTIDE SEQUENCE [LARGE SCALE GENOMIC DNA]</scope>
    <source>
        <strain evidence="2">cv. Hass</strain>
    </source>
</reference>
<evidence type="ECO:0000313" key="2">
    <source>
        <dbReference type="Proteomes" id="UP001234297"/>
    </source>
</evidence>
<dbReference type="Proteomes" id="UP001234297">
    <property type="component" value="Chromosome 3"/>
</dbReference>
<evidence type="ECO:0000313" key="1">
    <source>
        <dbReference type="EMBL" id="KAJ8635639.1"/>
    </source>
</evidence>
<gene>
    <name evidence="1" type="ORF">MRB53_009906</name>
</gene>
<proteinExistence type="predicted"/>